<proteinExistence type="predicted"/>
<dbReference type="InterPro" id="IPR003613">
    <property type="entry name" value="Ubox_domain"/>
</dbReference>
<keyword evidence="2" id="KW-0808">Transferase</keyword>
<dbReference type="Gene3D" id="3.30.40.10">
    <property type="entry name" value="Zinc/RING finger domain, C3HC4 (zinc finger)"/>
    <property type="match status" value="1"/>
</dbReference>
<evidence type="ECO:0000259" key="4">
    <source>
        <dbReference type="PROSITE" id="PS51698"/>
    </source>
</evidence>
<name>A0AAV2CS15_9ROSI</name>
<evidence type="ECO:0000313" key="6">
    <source>
        <dbReference type="Proteomes" id="UP001497516"/>
    </source>
</evidence>
<dbReference type="AlphaFoldDB" id="A0AAV2CS15"/>
<keyword evidence="6" id="KW-1185">Reference proteome</keyword>
<evidence type="ECO:0000256" key="2">
    <source>
        <dbReference type="ARBA" id="ARBA00022679"/>
    </source>
</evidence>
<protein>
    <recommendedName>
        <fullName evidence="4">U-box domain-containing protein</fullName>
    </recommendedName>
</protein>
<dbReference type="PROSITE" id="PS51698">
    <property type="entry name" value="U_BOX"/>
    <property type="match status" value="1"/>
</dbReference>
<dbReference type="PANTHER" id="PTHR47446:SF2">
    <property type="entry name" value="RING-TYPE E3 UBIQUITIN TRANSFERASE"/>
    <property type="match status" value="1"/>
</dbReference>
<gene>
    <name evidence="5" type="ORF">LTRI10_LOCUS6622</name>
</gene>
<comment type="pathway">
    <text evidence="1">Protein modification; protein ubiquitination.</text>
</comment>
<reference evidence="5 6" key="1">
    <citation type="submission" date="2024-04" db="EMBL/GenBank/DDBJ databases">
        <authorList>
            <person name="Fracassetti M."/>
        </authorList>
    </citation>
    <scope>NUCLEOTIDE SEQUENCE [LARGE SCALE GENOMIC DNA]</scope>
</reference>
<evidence type="ECO:0000256" key="1">
    <source>
        <dbReference type="ARBA" id="ARBA00004906"/>
    </source>
</evidence>
<dbReference type="InterPro" id="IPR013083">
    <property type="entry name" value="Znf_RING/FYVE/PHD"/>
</dbReference>
<dbReference type="GO" id="GO:0004842">
    <property type="term" value="F:ubiquitin-protein transferase activity"/>
    <property type="evidence" value="ECO:0007669"/>
    <property type="project" value="InterPro"/>
</dbReference>
<sequence>MEDAQGNLRLRPTGRSPLPDNKQYPHRPNHHREWLDRGNSSCPITCQKLTITLLPKTNYVLKRLIATWLEQNLTSSSPSIETPLCRRKSATAAVGESTTPSLSPNSVIVAAAVVDGSVAELRHTINNLCMTEILDESEAAVLKRLIQDRSISPHQDSSLPSFSPLLGTKFSHLPVCSLLLPIMK</sequence>
<evidence type="ECO:0000313" key="5">
    <source>
        <dbReference type="EMBL" id="CAL1359115.1"/>
    </source>
</evidence>
<feature type="domain" description="U-box" evidence="4">
    <location>
        <begin position="33"/>
        <end position="75"/>
    </location>
</feature>
<dbReference type="GO" id="GO:0016567">
    <property type="term" value="P:protein ubiquitination"/>
    <property type="evidence" value="ECO:0007669"/>
    <property type="project" value="InterPro"/>
</dbReference>
<organism evidence="5 6">
    <name type="scientific">Linum trigynum</name>
    <dbReference type="NCBI Taxonomy" id="586398"/>
    <lineage>
        <taxon>Eukaryota</taxon>
        <taxon>Viridiplantae</taxon>
        <taxon>Streptophyta</taxon>
        <taxon>Embryophyta</taxon>
        <taxon>Tracheophyta</taxon>
        <taxon>Spermatophyta</taxon>
        <taxon>Magnoliopsida</taxon>
        <taxon>eudicotyledons</taxon>
        <taxon>Gunneridae</taxon>
        <taxon>Pentapetalae</taxon>
        <taxon>rosids</taxon>
        <taxon>fabids</taxon>
        <taxon>Malpighiales</taxon>
        <taxon>Linaceae</taxon>
        <taxon>Linum</taxon>
    </lineage>
</organism>
<dbReference type="EMBL" id="OZ034814">
    <property type="protein sequence ID" value="CAL1359115.1"/>
    <property type="molecule type" value="Genomic_DNA"/>
</dbReference>
<dbReference type="PANTHER" id="PTHR47446">
    <property type="entry name" value="RING-TYPE E3 UBIQUITIN TRANSFERASE"/>
    <property type="match status" value="1"/>
</dbReference>
<dbReference type="Proteomes" id="UP001497516">
    <property type="component" value="Chromosome 10"/>
</dbReference>
<dbReference type="SUPFAM" id="SSF57850">
    <property type="entry name" value="RING/U-box"/>
    <property type="match status" value="1"/>
</dbReference>
<accession>A0AAV2CS15</accession>
<evidence type="ECO:0000256" key="3">
    <source>
        <dbReference type="SAM" id="MobiDB-lite"/>
    </source>
</evidence>
<dbReference type="InterPro" id="IPR052858">
    <property type="entry name" value="E3_ubiquitin-ligase_LIN"/>
</dbReference>
<feature type="region of interest" description="Disordered" evidence="3">
    <location>
        <begin position="1"/>
        <end position="37"/>
    </location>
</feature>